<evidence type="ECO:0000313" key="4">
    <source>
        <dbReference type="Proteomes" id="UP000297729"/>
    </source>
</evidence>
<proteinExistence type="predicted"/>
<comment type="caution">
    <text evidence="3">The sequence shown here is derived from an EMBL/GenBank/DDBJ whole genome shotgun (WGS) entry which is preliminary data.</text>
</comment>
<dbReference type="Pfam" id="PF13229">
    <property type="entry name" value="Beta_helix"/>
    <property type="match status" value="1"/>
</dbReference>
<feature type="domain" description="Right handed beta helix" evidence="2">
    <location>
        <begin position="294"/>
        <end position="402"/>
    </location>
</feature>
<evidence type="ECO:0000256" key="1">
    <source>
        <dbReference type="SAM" id="SignalP"/>
    </source>
</evidence>
<sequence length="556" mass="59326">MSPTMIKASLMAALLLSGAPASHAAQARPPQILVDCSGAGAGTAVSSLADLNAMRFVPGTRILFKRGVTCHGSFAPRAGNSGTAAAPIVVSAYGDPAAGRPVIAAGCAQAATDSDQTLTDRARTPRGVSPYHTLCRSDGGDGAAVARAAIHLYNVDHWEIEGLELTNDGAGEGARVGLLVQLEDFGTGSHYRIRDVYVHHVRGYLKDAPGGEHGYKETGGILFNITRRAVNQRRTRFDDVVVENSEIFHVDAIGLSTRSAWMCRPGGAPCGDYPPYKTGAATLSAAAADEYTPSTNIIFRNNRIHDIGGDGIVVRTALRPLVRANLLHDIWLRAAGNSAGAWAINTDEARFEYNEIHHVRYQEPWEPGDGMSFDADLGTRGTHIVSNYSHNNGGGFMLFCGCGNDGLGHPAQASGTVVENNLSLNDGRRAIVFAGSQSAVVRGNLILNTRAGLSAPAAENTGLGSKNAGDIRDNVFYHGADAGTLFRAVKPALRHDDIRWSGNRFYGYQHSGEFTAGQFFEGDTANTVLPAASYDPDAAMRQWFAATRFRERSYRR</sequence>
<feature type="chain" id="PRO_5021328444" evidence="1">
    <location>
        <begin position="25"/>
        <end position="556"/>
    </location>
</feature>
<evidence type="ECO:0000259" key="2">
    <source>
        <dbReference type="Pfam" id="PF13229"/>
    </source>
</evidence>
<gene>
    <name evidence="3" type="ORF">E4L98_01930</name>
</gene>
<dbReference type="InterPro" id="IPR012334">
    <property type="entry name" value="Pectin_lyas_fold"/>
</dbReference>
<feature type="signal peptide" evidence="1">
    <location>
        <begin position="1"/>
        <end position="24"/>
    </location>
</feature>
<dbReference type="SUPFAM" id="SSF51126">
    <property type="entry name" value="Pectin lyase-like"/>
    <property type="match status" value="1"/>
</dbReference>
<accession>A0A4Y9SUN5</accession>
<dbReference type="OrthoDB" id="3333873at2"/>
<dbReference type="SMART" id="SM00710">
    <property type="entry name" value="PbH1"/>
    <property type="match status" value="8"/>
</dbReference>
<dbReference type="InterPro" id="IPR011050">
    <property type="entry name" value="Pectin_lyase_fold/virulence"/>
</dbReference>
<protein>
    <submittedName>
        <fullName evidence="3">Right-handed parallel beta-helix repeat-containing protein</fullName>
    </submittedName>
</protein>
<organism evidence="3 4">
    <name type="scientific">Duganella callida</name>
    <dbReference type="NCBI Taxonomy" id="2561932"/>
    <lineage>
        <taxon>Bacteria</taxon>
        <taxon>Pseudomonadati</taxon>
        <taxon>Pseudomonadota</taxon>
        <taxon>Betaproteobacteria</taxon>
        <taxon>Burkholderiales</taxon>
        <taxon>Oxalobacteraceae</taxon>
        <taxon>Telluria group</taxon>
        <taxon>Duganella</taxon>
    </lineage>
</organism>
<dbReference type="InterPro" id="IPR039448">
    <property type="entry name" value="Beta_helix"/>
</dbReference>
<dbReference type="EMBL" id="SPVG01000022">
    <property type="protein sequence ID" value="TFW30430.1"/>
    <property type="molecule type" value="Genomic_DNA"/>
</dbReference>
<dbReference type="AlphaFoldDB" id="A0A4Y9SUN5"/>
<dbReference type="InterPro" id="IPR006626">
    <property type="entry name" value="PbH1"/>
</dbReference>
<name>A0A4Y9SUN5_9BURK</name>
<keyword evidence="1" id="KW-0732">Signal</keyword>
<dbReference type="Gene3D" id="2.160.20.10">
    <property type="entry name" value="Single-stranded right-handed beta-helix, Pectin lyase-like"/>
    <property type="match status" value="1"/>
</dbReference>
<dbReference type="Proteomes" id="UP000297729">
    <property type="component" value="Unassembled WGS sequence"/>
</dbReference>
<evidence type="ECO:0000313" key="3">
    <source>
        <dbReference type="EMBL" id="TFW30430.1"/>
    </source>
</evidence>
<keyword evidence="4" id="KW-1185">Reference proteome</keyword>
<reference evidence="3 4" key="1">
    <citation type="submission" date="2019-03" db="EMBL/GenBank/DDBJ databases">
        <title>Draft Genome Sequence of Duganella callidus sp. nov., a Novel Duganella Species Isolated from Cultivated Soil.</title>
        <authorList>
            <person name="Raths R."/>
            <person name="Peta V."/>
            <person name="Bucking H."/>
        </authorList>
    </citation>
    <scope>NUCLEOTIDE SEQUENCE [LARGE SCALE GENOMIC DNA]</scope>
    <source>
        <strain evidence="3 4">DN04</strain>
    </source>
</reference>